<protein>
    <submittedName>
        <fullName evidence="1">Uncharacterized protein</fullName>
    </submittedName>
</protein>
<name>A0ACC9MUY5_9STAP</name>
<reference evidence="1" key="1">
    <citation type="submission" date="2017-12" db="EMBL/GenBank/DDBJ databases">
        <title>Genomics of Macrococcus caseolyticus.</title>
        <authorList>
            <person name="MacFadyen A.C."/>
            <person name="Paterson G.K."/>
        </authorList>
    </citation>
    <scope>NUCLEOTIDE SEQUENCE</scope>
    <source>
        <strain evidence="1">5459_5_49</strain>
    </source>
</reference>
<dbReference type="Proteomes" id="UP000233606">
    <property type="component" value="Unassembled WGS sequence"/>
</dbReference>
<sequence>MIYLFDVKKELIKVIPRRNIVSAIQELEINGLYTAEIEVPLFYKTEQGQIFNHKKSFDNALFFGHFDYRKKFQLYKIHNRKIDGKQLIITGVHLFFDEAKAMSVIRDKRLINADARNVANVAFEGTGWTVRDYDTTKEKNIDLYYMTPIDARKLIIEEYNVEFDYDFSFDGRKITSKNIYIRNKLGRWTGDRYHYGTNILSITQEQDDAEVYTAAIGRGTSDDTNTALNAKVLFDDLTWSKDGYNKPLGQDYLEIVSATEKYGYYDEKTARIKPRIAIIEFSDIQDQKVLADKTWEWLKQNCVPKVTYSTTVSKVGEYYLGDEIAIIYKEIDIIKKARVENMRVNLLNHDSTELGLGDYTYFKQDKYRERISNEIKETKKEANSYIVKLKKEFDANFEEQTLSFAKAIEQVKINAQSEVESAEKRLSDEIDNGLSGLRQPNALPSSVLQIDELLINRLISDNMFANTLGSNYLFSEIIKTKSLEAVNANISNLRSNILTSNVIKAEHIDSGTALIDKLFSNSANITRLTSKSAFIKEIQAIEVIAYRLEARDKQASVNIENGSITMNRDNGSRMDISLNGIQSFNSGGSLLFSLTPTLVTTSAVGTSVSNVYLGTAPNAEARVVNMNGIPGDGEIGSYAYRPIRTLAIKFPLNANGYIGIDGSELRIMSDGLVEGGYKSVRADKGYFSTVDANNEISGAHFYIRPKRGGELRATYNDGGETSYANFRSNGIYAPWIDYNGHIPGSHFYIRPAYGGEVRLTATGTTNNWAKLRSDGIYAPWIDYNGHIPGSHLYIRPGSGGEVKFTRTGTTDVWADIRFGSWNAMSHEKYKNNIEKWNYNVLDIYKNDLVLHSYKVNSESDTLYARIHHGIVIRENSNFDQFPVEWRNGDGFDGNEVIWWNTKAVQELAYENDELRNKISDLENRLKILEDKLNG</sequence>
<accession>A0ACC9MUY5</accession>
<comment type="caution">
    <text evidence="1">The sequence shown here is derived from an EMBL/GenBank/DDBJ whole genome shotgun (WGS) entry which is preliminary data.</text>
</comment>
<proteinExistence type="predicted"/>
<organism evidence="1 2">
    <name type="scientific">Macrococcoides caseolyticum</name>
    <dbReference type="NCBI Taxonomy" id="69966"/>
    <lineage>
        <taxon>Bacteria</taxon>
        <taxon>Bacillati</taxon>
        <taxon>Bacillota</taxon>
        <taxon>Bacilli</taxon>
        <taxon>Bacillales</taxon>
        <taxon>Staphylococcaceae</taxon>
        <taxon>Macrococcoides</taxon>
    </lineage>
</organism>
<gene>
    <name evidence="1" type="ORF">CW682_00020</name>
</gene>
<keyword evidence="2" id="KW-1185">Reference proteome</keyword>
<evidence type="ECO:0000313" key="1">
    <source>
        <dbReference type="EMBL" id="PKE57489.1"/>
    </source>
</evidence>
<evidence type="ECO:0000313" key="2">
    <source>
        <dbReference type="Proteomes" id="UP000233606"/>
    </source>
</evidence>
<dbReference type="EMBL" id="PIWU01000001">
    <property type="protein sequence ID" value="PKE57489.1"/>
    <property type="molecule type" value="Genomic_DNA"/>
</dbReference>